<dbReference type="Proteomes" id="UP000001784">
    <property type="component" value="Chromosome"/>
</dbReference>
<dbReference type="STRING" id="335543.Sfum_2772"/>
<dbReference type="FunFam" id="3.40.50.300:FF:000006">
    <property type="entry name" value="DNA-binding transcriptional regulator NtrC"/>
    <property type="match status" value="1"/>
</dbReference>
<keyword evidence="4" id="KW-0238">DNA-binding</keyword>
<dbReference type="InterPro" id="IPR002078">
    <property type="entry name" value="Sigma_54_int"/>
</dbReference>
<dbReference type="EMBL" id="CP000478">
    <property type="protein sequence ID" value="ABK18450.1"/>
    <property type="molecule type" value="Genomic_DNA"/>
</dbReference>
<dbReference type="InterPro" id="IPR003593">
    <property type="entry name" value="AAA+_ATPase"/>
</dbReference>
<dbReference type="InterPro" id="IPR002197">
    <property type="entry name" value="HTH_Fis"/>
</dbReference>
<dbReference type="PROSITE" id="PS50045">
    <property type="entry name" value="SIGMA54_INTERACT_4"/>
    <property type="match status" value="1"/>
</dbReference>
<evidence type="ECO:0000259" key="7">
    <source>
        <dbReference type="PROSITE" id="PS50045"/>
    </source>
</evidence>
<evidence type="ECO:0000313" key="9">
    <source>
        <dbReference type="Proteomes" id="UP000001784"/>
    </source>
</evidence>
<dbReference type="HOGENOM" id="CLU_000445_95_2_7"/>
<dbReference type="PANTHER" id="PTHR32071:SF113">
    <property type="entry name" value="ALGINATE BIOSYNTHESIS TRANSCRIPTIONAL REGULATORY PROTEIN ALGB"/>
    <property type="match status" value="1"/>
</dbReference>
<dbReference type="InterPro" id="IPR027417">
    <property type="entry name" value="P-loop_NTPase"/>
</dbReference>
<keyword evidence="3" id="KW-0805">Transcription regulation</keyword>
<dbReference type="GO" id="GO:0006355">
    <property type="term" value="P:regulation of DNA-templated transcription"/>
    <property type="evidence" value="ECO:0007669"/>
    <property type="project" value="InterPro"/>
</dbReference>
<accession>A0LLZ8</accession>
<dbReference type="KEGG" id="sfu:Sfum_2772"/>
<dbReference type="Gene3D" id="3.30.450.40">
    <property type="match status" value="1"/>
</dbReference>
<dbReference type="InterPro" id="IPR025943">
    <property type="entry name" value="Sigma_54_int_dom_ATP-bd_2"/>
</dbReference>
<dbReference type="PANTHER" id="PTHR32071">
    <property type="entry name" value="TRANSCRIPTIONAL REGULATORY PROTEIN"/>
    <property type="match status" value="1"/>
</dbReference>
<evidence type="ECO:0000256" key="2">
    <source>
        <dbReference type="ARBA" id="ARBA00022840"/>
    </source>
</evidence>
<dbReference type="InterPro" id="IPR009057">
    <property type="entry name" value="Homeodomain-like_sf"/>
</dbReference>
<gene>
    <name evidence="8" type="ordered locus">Sfum_2772</name>
</gene>
<organism evidence="8 9">
    <name type="scientific">Syntrophobacter fumaroxidans (strain DSM 10017 / MPOB)</name>
    <dbReference type="NCBI Taxonomy" id="335543"/>
    <lineage>
        <taxon>Bacteria</taxon>
        <taxon>Pseudomonadati</taxon>
        <taxon>Thermodesulfobacteriota</taxon>
        <taxon>Syntrophobacteria</taxon>
        <taxon>Syntrophobacterales</taxon>
        <taxon>Syntrophobacteraceae</taxon>
        <taxon>Syntrophobacter</taxon>
    </lineage>
</organism>
<dbReference type="InterPro" id="IPR058031">
    <property type="entry name" value="AAA_lid_NorR"/>
</dbReference>
<dbReference type="SUPFAM" id="SSF52540">
    <property type="entry name" value="P-loop containing nucleoside triphosphate hydrolases"/>
    <property type="match status" value="1"/>
</dbReference>
<dbReference type="Pfam" id="PF00158">
    <property type="entry name" value="Sigma54_activat"/>
    <property type="match status" value="1"/>
</dbReference>
<feature type="compositionally biased region" description="Polar residues" evidence="6">
    <location>
        <begin position="439"/>
        <end position="448"/>
    </location>
</feature>
<dbReference type="Pfam" id="PF25601">
    <property type="entry name" value="AAA_lid_14"/>
    <property type="match status" value="1"/>
</dbReference>
<evidence type="ECO:0000256" key="1">
    <source>
        <dbReference type="ARBA" id="ARBA00022741"/>
    </source>
</evidence>
<dbReference type="InParanoid" id="A0LLZ8"/>
<dbReference type="PROSITE" id="PS00675">
    <property type="entry name" value="SIGMA54_INTERACT_1"/>
    <property type="match status" value="1"/>
</dbReference>
<name>A0LLZ8_SYNFM</name>
<evidence type="ECO:0000256" key="3">
    <source>
        <dbReference type="ARBA" id="ARBA00023015"/>
    </source>
</evidence>
<dbReference type="SUPFAM" id="SSF46689">
    <property type="entry name" value="Homeodomain-like"/>
    <property type="match status" value="1"/>
</dbReference>
<dbReference type="SUPFAM" id="SSF55781">
    <property type="entry name" value="GAF domain-like"/>
    <property type="match status" value="1"/>
</dbReference>
<feature type="region of interest" description="Disordered" evidence="6">
    <location>
        <begin position="439"/>
        <end position="462"/>
    </location>
</feature>
<dbReference type="GO" id="GO:0043565">
    <property type="term" value="F:sequence-specific DNA binding"/>
    <property type="evidence" value="ECO:0007669"/>
    <property type="project" value="InterPro"/>
</dbReference>
<protein>
    <submittedName>
        <fullName evidence="8">Transcriptional regulator, NifA subfamily, Fis Family</fullName>
    </submittedName>
</protein>
<dbReference type="SMART" id="SM00065">
    <property type="entry name" value="GAF"/>
    <property type="match status" value="1"/>
</dbReference>
<sequence>MSQTITPFNFYRTVSEELDPERLQRKFLSALLDLQNVERGSIWVRRGDGYQCVEAVGSQSESIKGIAISARRPSIVGWVIKHGSMTVAEPGKDDRHFKEVEDNIAVKSRLILCFPLFLKSGEVYGAVQLIDTSAGGNRLNLNQDYLELLQHLVDIGAMALSNSLVYSDQVRENEKLKQTLEALRSQEIALGRSPAFIKVMKLAEDYARTDFPVLITGESGTGKELIAREIHRLSRRQGNPFLVQNCSAIPDTLLESELFGYEKGAFTGAVKSKTGIFEAADGGTIFLDEIGDMPLALQARILRVVQYNEIKPLGENRPRSVNVRIISATNKDLNGAIAGGTFREDLFYRLNVLPIHIPPLRERREDIPLLLDHFLAREALRLGVPARRLSPGALEYVCGYPWQGNIRELENFVRHIIVVSTGETISREELALHFPSVAPSSVESSRPAQSVAPVSTGKGSPPASFSFEGYSWEELERAYILYLLEKNRWHITRAAREAGVNRSTFDSRMKRLSIRK</sequence>
<keyword evidence="1" id="KW-0547">Nucleotide-binding</keyword>
<dbReference type="RefSeq" id="WP_011699617.1">
    <property type="nucleotide sequence ID" value="NC_008554.1"/>
</dbReference>
<evidence type="ECO:0000256" key="4">
    <source>
        <dbReference type="ARBA" id="ARBA00023125"/>
    </source>
</evidence>
<dbReference type="AlphaFoldDB" id="A0LLZ8"/>
<keyword evidence="5" id="KW-0804">Transcription</keyword>
<dbReference type="SMART" id="SM00382">
    <property type="entry name" value="AAA"/>
    <property type="match status" value="1"/>
</dbReference>
<dbReference type="PROSITE" id="PS00676">
    <property type="entry name" value="SIGMA54_INTERACT_2"/>
    <property type="match status" value="1"/>
</dbReference>
<dbReference type="Pfam" id="PF13185">
    <property type="entry name" value="GAF_2"/>
    <property type="match status" value="1"/>
</dbReference>
<dbReference type="eggNOG" id="COG2203">
    <property type="taxonomic scope" value="Bacteria"/>
</dbReference>
<evidence type="ECO:0000256" key="5">
    <source>
        <dbReference type="ARBA" id="ARBA00023163"/>
    </source>
</evidence>
<dbReference type="InterPro" id="IPR029016">
    <property type="entry name" value="GAF-like_dom_sf"/>
</dbReference>
<dbReference type="Pfam" id="PF02954">
    <property type="entry name" value="HTH_8"/>
    <property type="match status" value="1"/>
</dbReference>
<feature type="domain" description="Sigma-54 factor interaction" evidence="7">
    <location>
        <begin position="189"/>
        <end position="418"/>
    </location>
</feature>
<dbReference type="GO" id="GO:0005524">
    <property type="term" value="F:ATP binding"/>
    <property type="evidence" value="ECO:0007669"/>
    <property type="project" value="UniProtKB-KW"/>
</dbReference>
<dbReference type="Gene3D" id="1.10.10.60">
    <property type="entry name" value="Homeodomain-like"/>
    <property type="match status" value="1"/>
</dbReference>
<dbReference type="InterPro" id="IPR025662">
    <property type="entry name" value="Sigma_54_int_dom_ATP-bd_1"/>
</dbReference>
<dbReference type="Gene3D" id="3.40.50.300">
    <property type="entry name" value="P-loop containing nucleotide triphosphate hydrolases"/>
    <property type="match status" value="1"/>
</dbReference>
<reference evidence="8 9" key="1">
    <citation type="submission" date="2006-10" db="EMBL/GenBank/DDBJ databases">
        <title>Complete sequence of Syntrophobacter fumaroxidans MPOB.</title>
        <authorList>
            <consortium name="US DOE Joint Genome Institute"/>
            <person name="Copeland A."/>
            <person name="Lucas S."/>
            <person name="Lapidus A."/>
            <person name="Barry K."/>
            <person name="Detter J.C."/>
            <person name="Glavina del Rio T."/>
            <person name="Hammon N."/>
            <person name="Israni S."/>
            <person name="Pitluck S."/>
            <person name="Goltsman E.G."/>
            <person name="Martinez M."/>
            <person name="Schmutz J."/>
            <person name="Larimer F."/>
            <person name="Land M."/>
            <person name="Hauser L."/>
            <person name="Kyrpides N."/>
            <person name="Kim E."/>
            <person name="Boone D.R."/>
            <person name="Brockman F."/>
            <person name="Culley D."/>
            <person name="Ferry J."/>
            <person name="Gunsalus R."/>
            <person name="McInerney M.J."/>
            <person name="Morrison M."/>
            <person name="Plugge C."/>
            <person name="Rohlin L."/>
            <person name="Scholten J."/>
            <person name="Sieber J."/>
            <person name="Stams A.J.M."/>
            <person name="Worm P."/>
            <person name="Henstra A.M."/>
            <person name="Richardson P."/>
        </authorList>
    </citation>
    <scope>NUCLEOTIDE SEQUENCE [LARGE SCALE GENOMIC DNA]</scope>
    <source>
        <strain evidence="9">DSM 10017 / MPOB</strain>
    </source>
</reference>
<evidence type="ECO:0000256" key="6">
    <source>
        <dbReference type="SAM" id="MobiDB-lite"/>
    </source>
</evidence>
<dbReference type="OrthoDB" id="9763792at2"/>
<dbReference type="InterPro" id="IPR003018">
    <property type="entry name" value="GAF"/>
</dbReference>
<keyword evidence="9" id="KW-1185">Reference proteome</keyword>
<dbReference type="Gene3D" id="1.10.8.60">
    <property type="match status" value="1"/>
</dbReference>
<dbReference type="CDD" id="cd00009">
    <property type="entry name" value="AAA"/>
    <property type="match status" value="1"/>
</dbReference>
<keyword evidence="2" id="KW-0067">ATP-binding</keyword>
<proteinExistence type="predicted"/>
<evidence type="ECO:0000313" key="8">
    <source>
        <dbReference type="EMBL" id="ABK18450.1"/>
    </source>
</evidence>
<dbReference type="eggNOG" id="COG2204">
    <property type="taxonomic scope" value="Bacteria"/>
</dbReference>